<organism evidence="2 3">
    <name type="scientific">Actinoplanes teichomyceticus</name>
    <dbReference type="NCBI Taxonomy" id="1867"/>
    <lineage>
        <taxon>Bacteria</taxon>
        <taxon>Bacillati</taxon>
        <taxon>Actinomycetota</taxon>
        <taxon>Actinomycetes</taxon>
        <taxon>Micromonosporales</taxon>
        <taxon>Micromonosporaceae</taxon>
        <taxon>Actinoplanes</taxon>
    </lineage>
</organism>
<keyword evidence="2" id="KW-0808">Transferase</keyword>
<dbReference type="EMBL" id="VIWY01000005">
    <property type="protein sequence ID" value="TWG12218.1"/>
    <property type="molecule type" value="Genomic_DNA"/>
</dbReference>
<feature type="domain" description="Aminoglycoside phosphotransferase" evidence="1">
    <location>
        <begin position="19"/>
        <end position="269"/>
    </location>
</feature>
<reference evidence="2 3" key="1">
    <citation type="submission" date="2019-06" db="EMBL/GenBank/DDBJ databases">
        <title>Sequencing the genomes of 1000 actinobacteria strains.</title>
        <authorList>
            <person name="Klenk H.-P."/>
        </authorList>
    </citation>
    <scope>NUCLEOTIDE SEQUENCE [LARGE SCALE GENOMIC DNA]</scope>
    <source>
        <strain evidence="2 3">DSM 43866</strain>
    </source>
</reference>
<dbReference type="InterPro" id="IPR002575">
    <property type="entry name" value="Aminoglycoside_PTrfase"/>
</dbReference>
<keyword evidence="2" id="KW-0418">Kinase</keyword>
<accession>A0A561VKS0</accession>
<dbReference type="Proteomes" id="UP000320239">
    <property type="component" value="Unassembled WGS sequence"/>
</dbReference>
<dbReference type="Pfam" id="PF01636">
    <property type="entry name" value="APH"/>
    <property type="match status" value="1"/>
</dbReference>
<dbReference type="Gene3D" id="3.30.200.20">
    <property type="entry name" value="Phosphorylase Kinase, domain 1"/>
    <property type="match status" value="1"/>
</dbReference>
<dbReference type="PANTHER" id="PTHR21310">
    <property type="entry name" value="AMINOGLYCOSIDE PHOSPHOTRANSFERASE-RELATED-RELATED"/>
    <property type="match status" value="1"/>
</dbReference>
<dbReference type="GO" id="GO:0016301">
    <property type="term" value="F:kinase activity"/>
    <property type="evidence" value="ECO:0007669"/>
    <property type="project" value="UniProtKB-KW"/>
</dbReference>
<gene>
    <name evidence="2" type="ORF">FHX34_10585</name>
</gene>
<comment type="caution">
    <text evidence="2">The sequence shown here is derived from an EMBL/GenBank/DDBJ whole genome shotgun (WGS) entry which is preliminary data.</text>
</comment>
<protein>
    <submittedName>
        <fullName evidence="2">Aminoglycoside phosphotransferase (APT) family kinase protein</fullName>
    </submittedName>
</protein>
<dbReference type="Gene3D" id="3.90.1200.10">
    <property type="match status" value="1"/>
</dbReference>
<evidence type="ECO:0000313" key="3">
    <source>
        <dbReference type="Proteomes" id="UP000320239"/>
    </source>
</evidence>
<dbReference type="InterPro" id="IPR051678">
    <property type="entry name" value="AGP_Transferase"/>
</dbReference>
<dbReference type="InterPro" id="IPR011009">
    <property type="entry name" value="Kinase-like_dom_sf"/>
</dbReference>
<proteinExistence type="predicted"/>
<evidence type="ECO:0000313" key="2">
    <source>
        <dbReference type="EMBL" id="TWG12218.1"/>
    </source>
</evidence>
<evidence type="ECO:0000259" key="1">
    <source>
        <dbReference type="Pfam" id="PF01636"/>
    </source>
</evidence>
<name>A0A561VKS0_ACTTI</name>
<keyword evidence="3" id="KW-1185">Reference proteome</keyword>
<sequence length="306" mass="32880">MIWDWVRTEALPGRRVTGVRELTGGFSNHNVAISTDDGNTYVLRRYRGRNACAVEAALARRLAGVVPVPEVVAADETGRLAGEPALLSRFRPGRPLSDVLASADAGVAEQCGRAVGLTLARIGTVSFEAPGFFADASLTPGPPGVEPAAGLDDFVQRCLAQGDAAGHLTAGEQRALREHAARATALLVAVHGCRLLVHSDYNPKNLLVDADHGRWRVTAVLDWEFAFSGPPLVDVGNMLRDPRPPGFAEAFVGGFRDAGGGLPPDWRELSAALDLYALADFLTRPPEHRYFQRALHRIRELLARTG</sequence>
<dbReference type="AlphaFoldDB" id="A0A561VKS0"/>
<dbReference type="SUPFAM" id="SSF56112">
    <property type="entry name" value="Protein kinase-like (PK-like)"/>
    <property type="match status" value="1"/>
</dbReference>